<accession>A0A6N2R1B5</accession>
<proteinExistence type="predicted"/>
<dbReference type="EMBL" id="CACRST010000006">
    <property type="protein sequence ID" value="VYS74109.1"/>
    <property type="molecule type" value="Genomic_DNA"/>
</dbReference>
<name>A0A6N2R1B5_9FIRM</name>
<dbReference type="AlphaFoldDB" id="A0A6N2R1B5"/>
<dbReference type="NCBIfam" id="NF004088">
    <property type="entry name" value="PRK05590.1"/>
    <property type="match status" value="1"/>
</dbReference>
<dbReference type="InterPro" id="IPR004027">
    <property type="entry name" value="SEC_C_motif"/>
</dbReference>
<organism evidence="1">
    <name type="scientific">Blautia glucerasea</name>
    <dbReference type="NCBI Taxonomy" id="536633"/>
    <lineage>
        <taxon>Bacteria</taxon>
        <taxon>Bacillati</taxon>
        <taxon>Bacillota</taxon>
        <taxon>Clostridia</taxon>
        <taxon>Lachnospirales</taxon>
        <taxon>Lachnospiraceae</taxon>
        <taxon>Blautia</taxon>
    </lineage>
</organism>
<protein>
    <recommendedName>
        <fullName evidence="2">Preprotein translocase subunit SecA</fullName>
    </recommendedName>
</protein>
<dbReference type="PANTHER" id="PTHR33747:SF1">
    <property type="entry name" value="ADENYLATE CYCLASE-ASSOCIATED CAP C-TERMINAL DOMAIN-CONTAINING PROTEIN"/>
    <property type="match status" value="1"/>
</dbReference>
<evidence type="ECO:0008006" key="2">
    <source>
        <dbReference type="Google" id="ProtNLM"/>
    </source>
</evidence>
<sequence length="169" mass="19721">MSDKTILEQWREMAYDQQADRNKLQQFWATYFNIEKSIYEQLLSNPDEVVSGTVKELAEKYGQDVLTMVGFLDGINDSLKVPNPIETMDEDTKVNLAFDKELLYKNMVDAKADWLYELPQWEDIFTEEKRKELYKEQKKSGTVVKPHKIGRNDPCPCGSGKKYKFCCGR</sequence>
<dbReference type="SUPFAM" id="SSF103642">
    <property type="entry name" value="Sec-C motif"/>
    <property type="match status" value="1"/>
</dbReference>
<gene>
    <name evidence="1" type="ORF">BGLFYP119_00377</name>
</gene>
<dbReference type="RefSeq" id="WP_156352333.1">
    <property type="nucleotide sequence ID" value="NZ_CACRST010000006.1"/>
</dbReference>
<reference evidence="1" key="1">
    <citation type="submission" date="2019-11" db="EMBL/GenBank/DDBJ databases">
        <authorList>
            <person name="Feng L."/>
        </authorList>
    </citation>
    <scope>NUCLEOTIDE SEQUENCE</scope>
    <source>
        <strain evidence="1">BgluceraseaLFYP119</strain>
    </source>
</reference>
<dbReference type="PANTHER" id="PTHR33747">
    <property type="entry name" value="UPF0225 PROTEIN SCO1677"/>
    <property type="match status" value="1"/>
</dbReference>
<evidence type="ECO:0000313" key="1">
    <source>
        <dbReference type="EMBL" id="VYS74109.1"/>
    </source>
</evidence>
<dbReference type="Pfam" id="PF02810">
    <property type="entry name" value="SEC-C"/>
    <property type="match status" value="1"/>
</dbReference>
<dbReference type="Gene3D" id="3.10.450.50">
    <property type="match status" value="1"/>
</dbReference>